<evidence type="ECO:0000256" key="18">
    <source>
        <dbReference type="ARBA" id="ARBA00082296"/>
    </source>
</evidence>
<dbReference type="CDD" id="cd00054">
    <property type="entry name" value="EGF_CA"/>
    <property type="match status" value="1"/>
</dbReference>
<keyword evidence="4 19" id="KW-0245">EGF-like domain</keyword>
<dbReference type="FunFam" id="2.170.300.10:FF:000025">
    <property type="entry name" value="Platelet endothelial aggregation receptor 1"/>
    <property type="match status" value="1"/>
</dbReference>
<feature type="domain" description="EGF-like" evidence="23">
    <location>
        <begin position="663"/>
        <end position="693"/>
    </location>
</feature>
<reference evidence="25 26" key="1">
    <citation type="submission" date="2009-03" db="EMBL/GenBank/DDBJ databases">
        <authorList>
            <person name="Warren W."/>
            <person name="Ye L."/>
            <person name="Minx P."/>
            <person name="Worley K."/>
            <person name="Gibbs R."/>
            <person name="Wilson R.K."/>
        </authorList>
    </citation>
    <scope>NUCLEOTIDE SEQUENCE [LARGE SCALE GENOMIC DNA]</scope>
</reference>
<keyword evidence="12" id="KW-0325">Glycoprotein</keyword>
<evidence type="ECO:0000256" key="7">
    <source>
        <dbReference type="ARBA" id="ARBA00022729"/>
    </source>
</evidence>
<dbReference type="InterPro" id="IPR052485">
    <property type="entry name" value="MEGF_diff_regulators"/>
</dbReference>
<gene>
    <name evidence="25" type="primary">PEAR1</name>
</gene>
<evidence type="ECO:0000259" key="24">
    <source>
        <dbReference type="PROSITE" id="PS51041"/>
    </source>
</evidence>
<keyword evidence="6 21" id="KW-0812">Transmembrane</keyword>
<evidence type="ECO:0000256" key="8">
    <source>
        <dbReference type="ARBA" id="ARBA00022737"/>
    </source>
</evidence>
<evidence type="ECO:0000313" key="26">
    <source>
        <dbReference type="Proteomes" id="UP000008225"/>
    </source>
</evidence>
<feature type="region of interest" description="Disordered" evidence="20">
    <location>
        <begin position="1010"/>
        <end position="1124"/>
    </location>
</feature>
<dbReference type="GO" id="GO:0070527">
    <property type="term" value="P:platelet aggregation"/>
    <property type="evidence" value="ECO:0007669"/>
    <property type="project" value="Ensembl"/>
</dbReference>
<dbReference type="FunFam" id="2.170.300.10:FF:000007">
    <property type="entry name" value="multiple epidermal growth factor-like domains protein 10"/>
    <property type="match status" value="1"/>
</dbReference>
<dbReference type="FunFam" id="2.170.300.10:FF:000019">
    <property type="entry name" value="Platelet endothelial aggregation receptor 1"/>
    <property type="match status" value="1"/>
</dbReference>
<evidence type="ECO:0000256" key="17">
    <source>
        <dbReference type="ARBA" id="ARBA00074825"/>
    </source>
</evidence>
<feature type="domain" description="EMI" evidence="24">
    <location>
        <begin position="25"/>
        <end position="103"/>
    </location>
</feature>
<dbReference type="PROSITE" id="PS01186">
    <property type="entry name" value="EGF_2"/>
    <property type="match status" value="2"/>
</dbReference>
<dbReference type="Gene3D" id="2.10.25.10">
    <property type="entry name" value="Laminin"/>
    <property type="match status" value="1"/>
</dbReference>
<evidence type="ECO:0000256" key="5">
    <source>
        <dbReference type="ARBA" id="ARBA00022553"/>
    </source>
</evidence>
<dbReference type="SMART" id="SM00181">
    <property type="entry name" value="EGF"/>
    <property type="match status" value="15"/>
</dbReference>
<comment type="subunit">
    <text evidence="16">Interacts with SHC2 upon its aggregation-induced tyrosine phosphorylation. Interacts (via extracellular domain) with SVEP1.</text>
</comment>
<dbReference type="InterPro" id="IPR011489">
    <property type="entry name" value="EMI_domain"/>
</dbReference>
<evidence type="ECO:0000256" key="22">
    <source>
        <dbReference type="SAM" id="SignalP"/>
    </source>
</evidence>
<dbReference type="InterPro" id="IPR002049">
    <property type="entry name" value="LE_dom"/>
</dbReference>
<name>A0A8I3X2Q1_CALJA</name>
<feature type="disulfide bond" evidence="19">
    <location>
        <begin position="725"/>
        <end position="734"/>
    </location>
</feature>
<feature type="disulfide bond" evidence="19">
    <location>
        <begin position="379"/>
        <end position="388"/>
    </location>
</feature>
<dbReference type="SMART" id="SM00180">
    <property type="entry name" value="EGF_Lam"/>
    <property type="match status" value="12"/>
</dbReference>
<evidence type="ECO:0000256" key="14">
    <source>
        <dbReference type="ARBA" id="ARBA00038377"/>
    </source>
</evidence>
<feature type="chain" id="PRO_5035237043" description="Platelet endothelial aggregation receptor 1" evidence="22">
    <location>
        <begin position="21"/>
        <end position="1124"/>
    </location>
</feature>
<dbReference type="PROSITE" id="PS00022">
    <property type="entry name" value="EGF_1"/>
    <property type="match status" value="10"/>
</dbReference>
<dbReference type="CDD" id="cd00055">
    <property type="entry name" value="EGF_Lam"/>
    <property type="match status" value="2"/>
</dbReference>
<evidence type="ECO:0000256" key="4">
    <source>
        <dbReference type="ARBA" id="ARBA00022536"/>
    </source>
</evidence>
<evidence type="ECO:0000256" key="12">
    <source>
        <dbReference type="ARBA" id="ARBA00023180"/>
    </source>
</evidence>
<dbReference type="GeneTree" id="ENSGT00940000154225"/>
<dbReference type="PROSITE" id="PS51041">
    <property type="entry name" value="EMI"/>
    <property type="match status" value="1"/>
</dbReference>
<dbReference type="InterPro" id="IPR057138">
    <property type="entry name" value="EGF_PEAR1L-like"/>
</dbReference>
<evidence type="ECO:0000256" key="2">
    <source>
        <dbReference type="ARBA" id="ARBA00004510"/>
    </source>
</evidence>
<feature type="signal peptide" evidence="22">
    <location>
        <begin position="1"/>
        <end position="20"/>
    </location>
</feature>
<feature type="region of interest" description="Disordered" evidence="20">
    <location>
        <begin position="935"/>
        <end position="976"/>
    </location>
</feature>
<evidence type="ECO:0000256" key="16">
    <source>
        <dbReference type="ARBA" id="ARBA00065997"/>
    </source>
</evidence>
<keyword evidence="13" id="KW-0966">Cell projection</keyword>
<feature type="disulfide bond" evidence="19">
    <location>
        <begin position="511"/>
        <end position="520"/>
    </location>
</feature>
<dbReference type="Pfam" id="PF23301">
    <property type="entry name" value="EGF_PEAR1L"/>
    <property type="match status" value="1"/>
</dbReference>
<keyword evidence="3" id="KW-1003">Cell membrane</keyword>
<evidence type="ECO:0000256" key="6">
    <source>
        <dbReference type="ARBA" id="ARBA00022692"/>
    </source>
</evidence>
<reference evidence="25" key="2">
    <citation type="submission" date="2025-08" db="UniProtKB">
        <authorList>
            <consortium name="Ensembl"/>
        </authorList>
    </citation>
    <scope>IDENTIFICATION</scope>
</reference>
<evidence type="ECO:0000259" key="23">
    <source>
        <dbReference type="PROSITE" id="PS50026"/>
    </source>
</evidence>
<dbReference type="PRINTS" id="PR00011">
    <property type="entry name" value="EGFLAMININ"/>
</dbReference>
<reference evidence="25" key="3">
    <citation type="submission" date="2025-09" db="UniProtKB">
        <authorList>
            <consortium name="Ensembl"/>
        </authorList>
    </citation>
    <scope>IDENTIFICATION</scope>
</reference>
<dbReference type="FunFam" id="2.170.300.10:FF:000002">
    <property type="entry name" value="Multiple epidermal growth factor-like domains 10"/>
    <property type="match status" value="1"/>
</dbReference>
<evidence type="ECO:0000256" key="11">
    <source>
        <dbReference type="ARBA" id="ARBA00023157"/>
    </source>
</evidence>
<sequence>MSLPLHPLLLLALGLGLAETLNPSDPNTCSFWESFTTTTKESHSRPFSLLPSEPCERPWEGAHTCPQPTVVYRTVYRQVVKTDHRQRLQCCQGFYESSGFCVPLCAQECVHGRCVAPNQCQCVPGWRGDDCSSGEWLLTPGSGLLCLQGHRTLGHTLPTRSQELRTPGQLSLRVPCCQLPFLEMWKTQWGVGAGRQRQGLTRGQGWARPLVTPFLPPYPIECAPGMWGPQCDKPCICGNSSCDPKSGVCACLSGLQPPNCLQPCTPGYYGPACQFRCQCHGAPCDPQNGACFCPAERTGPSCDVSCLQGTAGFFCPSTHPCQNGGVFQAPKGSCSCPPGWMGIICSLPCPEGFHGPNCSQKCRCHNGGLCDRFTGQCRCAPGYTGDRCREECPVGRFGQDCAETCDCGPDARCFPANGACLCEHGFTGDRCTERLCPDGFYGLSCQAPCTCDPEHSLSCHPMNGECSCLPGWAGLHCNESCPQDTHGPGCQEHCLCLHGGVCQAASGLCQCAPGYTGPHCASLCPPDSYGVNCSSRCSCENAIACSPIDGECVCKEGWQRGNCSVPCPSGTWGFGCNASCQCAHEGVCSPQTGACTCTPGWHGARCQLPCPKGQFGEGCASHCDCDHSDGCDPVHGRCQCEAGWTGTRCHLSCPEGLWGVNCSNTCTCKNGGTCLPENGNCVCAPGFRGPSCQRSCQPGRYGKRCVPCKCGNHSSCHPSNGTCYCLAGWTGPDCSQPCPPGHWGENCAQPCQCHHGGTCHPQDGSCICPPGWTGPHCLQGCPLWTFGANCSQPCQCGPGEKCHPETGACVCPPGHSGAPCRIGIQEPFTVMPTTPVAYNSLGAVIGIAVLGSLVVALVALFIGYRHWQKGKEHHHLAVAYSSGRLDGSEYVMPDVPPSYSHYYSNPSYHTLSQCSLNPPPPNKVPSQLFASLQAPEWPGGAHGHDNHATLPADWKRRREHPPGPLDRGSSRLDRSYSYSNGPGPFYNKGLISEDGLGASVASLSSENPYATIRDLPSLPGGPRESSYMEMKGPPSGSPPRQPRQLQLRDSQRRRQPPPQRDSGTYEQPSPLIHGEPSLSTGRTGRETGQGRQKKRRNRERRRRRRDVAARVRPSGSASSSNRAQ</sequence>
<evidence type="ECO:0000256" key="15">
    <source>
        <dbReference type="ARBA" id="ARBA00054256"/>
    </source>
</evidence>
<feature type="domain" description="EGF-like" evidence="23">
    <location>
        <begin position="311"/>
        <end position="346"/>
    </location>
</feature>
<accession>A0A8I3X2Q1</accession>
<keyword evidence="8" id="KW-0677">Repeat</keyword>
<dbReference type="PANTHER" id="PTHR24052">
    <property type="entry name" value="DELTA-RELATED"/>
    <property type="match status" value="1"/>
</dbReference>
<dbReference type="FunFam" id="2.10.25.10:FF:000114">
    <property type="entry name" value="Multiple epidermal growth factor-like domains protein 11"/>
    <property type="match status" value="1"/>
</dbReference>
<evidence type="ECO:0000256" key="9">
    <source>
        <dbReference type="ARBA" id="ARBA00022989"/>
    </source>
</evidence>
<dbReference type="InterPro" id="IPR000742">
    <property type="entry name" value="EGF"/>
</dbReference>
<keyword evidence="11 19" id="KW-1015">Disulfide bond</keyword>
<dbReference type="Gene3D" id="2.170.300.10">
    <property type="entry name" value="Tie2 ligand-binding domain superfamily"/>
    <property type="match status" value="4"/>
</dbReference>
<comment type="function">
    <text evidence="15">Required for SVEP1-mediated platelet activation, via its interaction with SVEP1 and subsequent activation of AKT/mTOR signaling. May be involved in the early stages of hematopoiesis.</text>
</comment>
<feature type="disulfide bond" evidence="19">
    <location>
        <begin position="683"/>
        <end position="692"/>
    </location>
</feature>
<dbReference type="PANTHER" id="PTHR24052:SF12">
    <property type="entry name" value="PLATELET ENDOTHELIAL AGGREGATION RECEPTOR 1"/>
    <property type="match status" value="1"/>
</dbReference>
<feature type="domain" description="EGF-like" evidence="23">
    <location>
        <begin position="701"/>
        <end position="735"/>
    </location>
</feature>
<keyword evidence="10 21" id="KW-0472">Membrane</keyword>
<evidence type="ECO:0000256" key="10">
    <source>
        <dbReference type="ARBA" id="ARBA00023136"/>
    </source>
</evidence>
<dbReference type="OMA" id="CPRDTHG"/>
<keyword evidence="5" id="KW-0597">Phosphoprotein</keyword>
<keyword evidence="9 21" id="KW-1133">Transmembrane helix</keyword>
<dbReference type="GO" id="GO:0010572">
    <property type="term" value="P:positive regulation of platelet activation"/>
    <property type="evidence" value="ECO:0007669"/>
    <property type="project" value="Ensembl"/>
</dbReference>
<dbReference type="GO" id="GO:0001891">
    <property type="term" value="C:phagocytic cup"/>
    <property type="evidence" value="ECO:0007669"/>
    <property type="project" value="Ensembl"/>
</dbReference>
<dbReference type="GO" id="GO:0030027">
    <property type="term" value="C:lamellipodium"/>
    <property type="evidence" value="ECO:0007669"/>
    <property type="project" value="UniProtKB-SubCell"/>
</dbReference>
<proteinExistence type="inferred from homology"/>
<comment type="caution">
    <text evidence="19">Lacks conserved residue(s) required for the propagation of feature annotation.</text>
</comment>
<dbReference type="Pfam" id="PF00053">
    <property type="entry name" value="EGF_laminin"/>
    <property type="match status" value="3"/>
</dbReference>
<comment type="similarity">
    <text evidence="14">Belongs to the MEGF family.</text>
</comment>
<evidence type="ECO:0000256" key="13">
    <source>
        <dbReference type="ARBA" id="ARBA00023273"/>
    </source>
</evidence>
<keyword evidence="7 22" id="KW-0732">Signal</keyword>
<evidence type="ECO:0000256" key="3">
    <source>
        <dbReference type="ARBA" id="ARBA00022475"/>
    </source>
</evidence>
<evidence type="ECO:0000256" key="19">
    <source>
        <dbReference type="PROSITE-ProRule" id="PRU00076"/>
    </source>
</evidence>
<feature type="compositionally biased region" description="Basic residues" evidence="20">
    <location>
        <begin position="1091"/>
        <end position="1105"/>
    </location>
</feature>
<feature type="disulfide bond" evidence="19">
    <location>
        <begin position="336"/>
        <end position="345"/>
    </location>
</feature>
<protein>
    <recommendedName>
        <fullName evidence="17">Platelet endothelial aggregation receptor 1</fullName>
    </recommendedName>
    <alternativeName>
        <fullName evidence="18">Multiple epidermal growth factor-like domains protein 12</fullName>
    </alternativeName>
</protein>
<feature type="domain" description="EGF-like" evidence="23">
    <location>
        <begin position="486"/>
        <end position="521"/>
    </location>
</feature>
<evidence type="ECO:0000313" key="25">
    <source>
        <dbReference type="Ensembl" id="ENSCJAP00000091868.1"/>
    </source>
</evidence>
<feature type="domain" description="EGF-like" evidence="23">
    <location>
        <begin position="354"/>
        <end position="389"/>
    </location>
</feature>
<feature type="disulfide bond" evidence="19">
    <location>
        <begin position="768"/>
        <end position="777"/>
    </location>
</feature>
<dbReference type="GO" id="GO:0038023">
    <property type="term" value="F:signaling receptor activity"/>
    <property type="evidence" value="ECO:0007669"/>
    <property type="project" value="Ensembl"/>
</dbReference>
<organism evidence="25 26">
    <name type="scientific">Callithrix jacchus</name>
    <name type="common">White-tufted-ear marmoset</name>
    <name type="synonym">Simia Jacchus</name>
    <dbReference type="NCBI Taxonomy" id="9483"/>
    <lineage>
        <taxon>Eukaryota</taxon>
        <taxon>Metazoa</taxon>
        <taxon>Chordata</taxon>
        <taxon>Craniata</taxon>
        <taxon>Vertebrata</taxon>
        <taxon>Euteleostomi</taxon>
        <taxon>Mammalia</taxon>
        <taxon>Eutheria</taxon>
        <taxon>Euarchontoglires</taxon>
        <taxon>Primates</taxon>
        <taxon>Haplorrhini</taxon>
        <taxon>Platyrrhini</taxon>
        <taxon>Cebidae</taxon>
        <taxon>Callitrichinae</taxon>
        <taxon>Callithrix</taxon>
        <taxon>Callithrix</taxon>
    </lineage>
</organism>
<comment type="subcellular location">
    <subcellularLocation>
        <location evidence="1">Cell membrane</location>
        <topology evidence="1">Single-pass membrane protein</topology>
    </subcellularLocation>
    <subcellularLocation>
        <location evidence="2">Cell projection</location>
        <location evidence="2">Lamellipodium</location>
    </subcellularLocation>
</comment>
<dbReference type="AlphaFoldDB" id="A0A8I3X2Q1"/>
<dbReference type="GO" id="GO:0043654">
    <property type="term" value="P:recognition of apoptotic cell"/>
    <property type="evidence" value="ECO:0007669"/>
    <property type="project" value="Ensembl"/>
</dbReference>
<feature type="compositionally biased region" description="Polar residues" evidence="20">
    <location>
        <begin position="1115"/>
        <end position="1124"/>
    </location>
</feature>
<dbReference type="PROSITE" id="PS50026">
    <property type="entry name" value="EGF_3"/>
    <property type="match status" value="6"/>
</dbReference>
<dbReference type="GO" id="GO:0043491">
    <property type="term" value="P:phosphatidylinositol 3-kinase/protein kinase B signal transduction"/>
    <property type="evidence" value="ECO:0007669"/>
    <property type="project" value="Ensembl"/>
</dbReference>
<evidence type="ECO:0000256" key="1">
    <source>
        <dbReference type="ARBA" id="ARBA00004162"/>
    </source>
</evidence>
<feature type="domain" description="EGF-like" evidence="23">
    <location>
        <begin position="743"/>
        <end position="778"/>
    </location>
</feature>
<keyword evidence="26" id="KW-1185">Reference proteome</keyword>
<evidence type="ECO:0000256" key="21">
    <source>
        <dbReference type="SAM" id="Phobius"/>
    </source>
</evidence>
<dbReference type="Proteomes" id="UP000008225">
    <property type="component" value="Chromosome 18"/>
</dbReference>
<feature type="transmembrane region" description="Helical" evidence="21">
    <location>
        <begin position="841"/>
        <end position="864"/>
    </location>
</feature>
<dbReference type="Ensembl" id="ENSCJAT00000126281.1">
    <property type="protein sequence ID" value="ENSCJAP00000091868.1"/>
    <property type="gene ID" value="ENSCJAG00000006345.5"/>
</dbReference>
<evidence type="ECO:0000256" key="20">
    <source>
        <dbReference type="SAM" id="MobiDB-lite"/>
    </source>
</evidence>